<comment type="similarity">
    <text evidence="1">Belongs to the 'phage' integrase family.</text>
</comment>
<evidence type="ECO:0000313" key="5">
    <source>
        <dbReference type="EMBL" id="EDO61838.1"/>
    </source>
</evidence>
<dbReference type="PANTHER" id="PTHR30349">
    <property type="entry name" value="PHAGE INTEGRASE-RELATED"/>
    <property type="match status" value="1"/>
</dbReference>
<dbReference type="GO" id="GO:0015074">
    <property type="term" value="P:DNA integration"/>
    <property type="evidence" value="ECO:0007669"/>
    <property type="project" value="InterPro"/>
</dbReference>
<name>A7VS08_9FIRM</name>
<evidence type="ECO:0000256" key="1">
    <source>
        <dbReference type="ARBA" id="ARBA00008857"/>
    </source>
</evidence>
<evidence type="ECO:0000256" key="2">
    <source>
        <dbReference type="ARBA" id="ARBA00023125"/>
    </source>
</evidence>
<evidence type="ECO:0000313" key="6">
    <source>
        <dbReference type="Proteomes" id="UP000003490"/>
    </source>
</evidence>
<keyword evidence="3" id="KW-0233">DNA recombination</keyword>
<dbReference type="GO" id="GO:0006310">
    <property type="term" value="P:DNA recombination"/>
    <property type="evidence" value="ECO:0007669"/>
    <property type="project" value="UniProtKB-KW"/>
</dbReference>
<dbReference type="InterPro" id="IPR013762">
    <property type="entry name" value="Integrase-like_cat_sf"/>
</dbReference>
<keyword evidence="2" id="KW-0238">DNA-binding</keyword>
<sequence length="423" mass="49260">MITNSKSMGKVIIMLIKCPECELQVSDKAVSCPHCGFPLQPNIKPRKPRNKNNKRRRLPNGFGQISEIKNRNLRNPFRAMISVGKDSNGRPICKPLKPESYFPTYNDAYAALVEYNKNPYDLEPSITMKELYEKWLAEYEKTVKSTRSVASAWGYCSAVYDMRVKDVRARHVKGCMDEGISKVRDKEKTPSASMKNQIKSLFNLMLDYALEYELVDRNYSRTFNLSEETIKEIVTVKNEHIPFTDEEMDLLWKHADDKMLVDVLLIQCYSGWRPQELGLLELKNVDLENWTFRGGIKTDAGTDRVVPIHSKIRHLVERKYKEAQELGSLYLLNYVNSNARSKNTALTYARYQKGFGMIRDELNLNPEHRPHDGRKHFVTMAKKYGVDEYAIKYMVGHKISDITEKVYTQREFEWLKDEIEKIK</sequence>
<dbReference type="Pfam" id="PF00589">
    <property type="entry name" value="Phage_integrase"/>
    <property type="match status" value="1"/>
</dbReference>
<dbReference type="InterPro" id="IPR050090">
    <property type="entry name" value="Tyrosine_recombinase_XerCD"/>
</dbReference>
<dbReference type="GO" id="GO:0003677">
    <property type="term" value="F:DNA binding"/>
    <property type="evidence" value="ECO:0007669"/>
    <property type="project" value="UniProtKB-KW"/>
</dbReference>
<reference evidence="5 6" key="1">
    <citation type="submission" date="2007-08" db="EMBL/GenBank/DDBJ databases">
        <title>Draft genome sequence of Clostridium leptum (DSM 753).</title>
        <authorList>
            <person name="Sudarsanam P."/>
            <person name="Ley R."/>
            <person name="Guruge J."/>
            <person name="Turnbaugh P.J."/>
            <person name="Mahowald M."/>
            <person name="Liep D."/>
            <person name="Gordon J."/>
        </authorList>
    </citation>
    <scope>NUCLEOTIDE SEQUENCE [LARGE SCALE GENOMIC DNA]</scope>
    <source>
        <strain evidence="5 6">DSM 753</strain>
    </source>
</reference>
<reference evidence="5 6" key="2">
    <citation type="submission" date="2007-08" db="EMBL/GenBank/DDBJ databases">
        <authorList>
            <person name="Fulton L."/>
            <person name="Clifton S."/>
            <person name="Fulton B."/>
            <person name="Xu J."/>
            <person name="Minx P."/>
            <person name="Pepin K.H."/>
            <person name="Johnson M."/>
            <person name="Thiruvilangam P."/>
            <person name="Bhonagiri V."/>
            <person name="Nash W.E."/>
            <person name="Wang C."/>
            <person name="Mardis E.R."/>
            <person name="Wilson R.K."/>
        </authorList>
    </citation>
    <scope>NUCLEOTIDE SEQUENCE [LARGE SCALE GENOMIC DNA]</scope>
    <source>
        <strain evidence="5 6">DSM 753</strain>
    </source>
</reference>
<gene>
    <name evidence="5" type="ORF">CLOLEP_01345</name>
</gene>
<dbReference type="CDD" id="cd00397">
    <property type="entry name" value="DNA_BRE_C"/>
    <property type="match status" value="1"/>
</dbReference>
<dbReference type="InterPro" id="IPR011010">
    <property type="entry name" value="DNA_brk_join_enz"/>
</dbReference>
<dbReference type="Proteomes" id="UP000003490">
    <property type="component" value="Unassembled WGS sequence"/>
</dbReference>
<proteinExistence type="inferred from homology"/>
<dbReference type="PANTHER" id="PTHR30349:SF41">
    <property type="entry name" value="INTEGRASE_RECOMBINASE PROTEIN MJ0367-RELATED"/>
    <property type="match status" value="1"/>
</dbReference>
<dbReference type="PROSITE" id="PS51898">
    <property type="entry name" value="TYR_RECOMBINASE"/>
    <property type="match status" value="1"/>
</dbReference>
<dbReference type="Gene3D" id="1.10.443.10">
    <property type="entry name" value="Intergrase catalytic core"/>
    <property type="match status" value="1"/>
</dbReference>
<organism evidence="5 6">
    <name type="scientific">[Clostridium] leptum DSM 753</name>
    <dbReference type="NCBI Taxonomy" id="428125"/>
    <lineage>
        <taxon>Bacteria</taxon>
        <taxon>Bacillati</taxon>
        <taxon>Bacillota</taxon>
        <taxon>Clostridia</taxon>
        <taxon>Eubacteriales</taxon>
        <taxon>Oscillospiraceae</taxon>
        <taxon>Oscillospiraceae incertae sedis</taxon>
    </lineage>
</organism>
<dbReference type="InterPro" id="IPR010998">
    <property type="entry name" value="Integrase_recombinase_N"/>
</dbReference>
<feature type="domain" description="Tyr recombinase" evidence="4">
    <location>
        <begin position="238"/>
        <end position="420"/>
    </location>
</feature>
<accession>A7VS08</accession>
<dbReference type="Gene3D" id="1.10.150.130">
    <property type="match status" value="1"/>
</dbReference>
<dbReference type="EMBL" id="ABCB02000017">
    <property type="protein sequence ID" value="EDO61838.1"/>
    <property type="molecule type" value="Genomic_DNA"/>
</dbReference>
<evidence type="ECO:0000256" key="3">
    <source>
        <dbReference type="ARBA" id="ARBA00023172"/>
    </source>
</evidence>
<dbReference type="HOGENOM" id="CLU_027562_1_1_9"/>
<dbReference type="AlphaFoldDB" id="A7VS08"/>
<dbReference type="SUPFAM" id="SSF56349">
    <property type="entry name" value="DNA breaking-rejoining enzymes"/>
    <property type="match status" value="1"/>
</dbReference>
<comment type="caution">
    <text evidence="5">The sequence shown here is derived from an EMBL/GenBank/DDBJ whole genome shotgun (WGS) entry which is preliminary data.</text>
</comment>
<protein>
    <submittedName>
        <fullName evidence="5">Site-specific recombinase, phage integrase family</fullName>
    </submittedName>
</protein>
<dbReference type="eggNOG" id="COG0582">
    <property type="taxonomic scope" value="Bacteria"/>
</dbReference>
<evidence type="ECO:0000259" key="4">
    <source>
        <dbReference type="PROSITE" id="PS51898"/>
    </source>
</evidence>
<dbReference type="InterPro" id="IPR002104">
    <property type="entry name" value="Integrase_catalytic"/>
</dbReference>